<dbReference type="Proteomes" id="UP000572540">
    <property type="component" value="Unassembled WGS sequence"/>
</dbReference>
<protein>
    <recommendedName>
        <fullName evidence="3">Phage integrase family protein</fullName>
    </recommendedName>
</protein>
<evidence type="ECO:0000313" key="1">
    <source>
        <dbReference type="EMBL" id="NYH13406.1"/>
    </source>
</evidence>
<accession>A0A7Y9W348</accession>
<comment type="caution">
    <text evidence="1">The sequence shown here is derived from an EMBL/GenBank/DDBJ whole genome shotgun (WGS) entry which is preliminary data.</text>
</comment>
<name>A0A7Y9W348_9BURK</name>
<gene>
    <name evidence="1" type="ORF">GGD41_000634</name>
</gene>
<organism evidence="1 2">
    <name type="scientific">Paraburkholderia bryophila</name>
    <dbReference type="NCBI Taxonomy" id="420952"/>
    <lineage>
        <taxon>Bacteria</taxon>
        <taxon>Pseudomonadati</taxon>
        <taxon>Pseudomonadota</taxon>
        <taxon>Betaproteobacteria</taxon>
        <taxon>Burkholderiales</taxon>
        <taxon>Burkholderiaceae</taxon>
        <taxon>Paraburkholderia</taxon>
    </lineage>
</organism>
<proteinExistence type="predicted"/>
<dbReference type="EMBL" id="JACCAU010000001">
    <property type="protein sequence ID" value="NYH13406.1"/>
    <property type="molecule type" value="Genomic_DNA"/>
</dbReference>
<sequence>MVEVLKVPAEIVEMQLAHEVKDSLGRAYNRTQWMNERRNLMQQWADHLDELRTSEPNPITPPRSSQ</sequence>
<dbReference type="AlphaFoldDB" id="A0A7Y9W348"/>
<evidence type="ECO:0000313" key="2">
    <source>
        <dbReference type="Proteomes" id="UP000572540"/>
    </source>
</evidence>
<reference evidence="1 2" key="1">
    <citation type="submission" date="2020-07" db="EMBL/GenBank/DDBJ databases">
        <title>Exploring microbial biodiversity for novel pathways involved in the catabolism of aromatic compounds derived from lignin.</title>
        <authorList>
            <person name="Elkins J."/>
        </authorList>
    </citation>
    <scope>NUCLEOTIDE SEQUENCE [LARGE SCALE GENOMIC DNA]</scope>
    <source>
        <strain evidence="1 2">H2C3B</strain>
    </source>
</reference>
<evidence type="ECO:0008006" key="3">
    <source>
        <dbReference type="Google" id="ProtNLM"/>
    </source>
</evidence>